<dbReference type="Proteomes" id="UP001314263">
    <property type="component" value="Unassembled WGS sequence"/>
</dbReference>
<evidence type="ECO:0000256" key="2">
    <source>
        <dbReference type="ARBA" id="ARBA00022679"/>
    </source>
</evidence>
<feature type="domain" description="Protein kinase" evidence="9">
    <location>
        <begin position="323"/>
        <end position="642"/>
    </location>
</feature>
<dbReference type="PROSITE" id="PS00108">
    <property type="entry name" value="PROTEIN_KINASE_ST"/>
    <property type="match status" value="1"/>
</dbReference>
<protein>
    <recommendedName>
        <fullName evidence="9">Protein kinase domain-containing protein</fullName>
    </recommendedName>
</protein>
<feature type="region of interest" description="Disordered" evidence="7">
    <location>
        <begin position="52"/>
        <end position="75"/>
    </location>
</feature>
<feature type="compositionally biased region" description="Basic and acidic residues" evidence="7">
    <location>
        <begin position="52"/>
        <end position="64"/>
    </location>
</feature>
<evidence type="ECO:0000256" key="1">
    <source>
        <dbReference type="ARBA" id="ARBA00022527"/>
    </source>
</evidence>
<dbReference type="SUPFAM" id="SSF56112">
    <property type="entry name" value="Protein kinase-like (PK-like)"/>
    <property type="match status" value="1"/>
</dbReference>
<dbReference type="PROSITE" id="PS00107">
    <property type="entry name" value="PROTEIN_KINASE_ATP"/>
    <property type="match status" value="1"/>
</dbReference>
<sequence>MESDEKGRLWSQAVGYVLCFVAGAAVSALISGYVVSRRVRVYAQLLGKHEDRQDVHNKEQRSDAETAEASPAAPNELQVLVPYMPFSSITSPFDATRPATMPQTEPVPGFSARPPDLATGVRAATAPLPQARSTSAQEGPALPKPEQAMENPFSLPSPAATPAQKPSSRPAQEDFRSSALFQPSHALAALAEDMKCRFAKAPFRAMFPARQGCAPLPWAQPEGAAASQAARSSSPPQPRGAPALEVQRGSPAPELSQLPPRGPRPARRSTSQLNLETAGHDWKGEQCLSVVSQLQATCSLNKTHGIPQLLRTRSLDAAGDDLPQLGALLGRGSYGKVYKGRWKGAMVAVKIIEHSTDMNSKIDAFRETLVSANIHHPNVVATYKVITCGQPGMLSGQQTGRMESASGSYSACPAHVQQVVGQEPKPALNSMGRSHSGLETLQATWLLSEFCDKGNIDRALCGGRFRDEACKPQMVPIYRCLLDIANGMVYLHSMGVVHGDLKGGNVLMKSTSTNNDPRGFKCKIGDFGLSHVLEHGSTHISPHTYGTVSYCAPELLKEGKLTKAADVFSFAMLMWEIYSGTALFQGLSHPQVFLKVITGYRPALPAGMPEGYSRLMQACWHEDPSERPAFQDIVKDLRCMYLGVRNQGCQSQKPRSSLDLDPWS</sequence>
<evidence type="ECO:0000259" key="9">
    <source>
        <dbReference type="PROSITE" id="PS50011"/>
    </source>
</evidence>
<evidence type="ECO:0000256" key="4">
    <source>
        <dbReference type="ARBA" id="ARBA00022777"/>
    </source>
</evidence>
<comment type="caution">
    <text evidence="10">The sequence shown here is derived from an EMBL/GenBank/DDBJ whole genome shotgun (WGS) entry which is preliminary data.</text>
</comment>
<keyword evidence="2" id="KW-0808">Transferase</keyword>
<dbReference type="InterPro" id="IPR017441">
    <property type="entry name" value="Protein_kinase_ATP_BS"/>
</dbReference>
<dbReference type="InterPro" id="IPR008271">
    <property type="entry name" value="Ser/Thr_kinase_AS"/>
</dbReference>
<reference evidence="10 11" key="1">
    <citation type="submission" date="2023-10" db="EMBL/GenBank/DDBJ databases">
        <authorList>
            <person name="Maclean D."/>
            <person name="Macfadyen A."/>
        </authorList>
    </citation>
    <scope>NUCLEOTIDE SEQUENCE [LARGE SCALE GENOMIC DNA]</scope>
</reference>
<dbReference type="Gene3D" id="1.10.510.10">
    <property type="entry name" value="Transferase(Phosphotransferase) domain 1"/>
    <property type="match status" value="1"/>
</dbReference>
<dbReference type="Gene3D" id="3.30.200.20">
    <property type="entry name" value="Phosphorylase Kinase, domain 1"/>
    <property type="match status" value="1"/>
</dbReference>
<evidence type="ECO:0000313" key="11">
    <source>
        <dbReference type="Proteomes" id="UP001314263"/>
    </source>
</evidence>
<dbReference type="EMBL" id="CAUYUE010000001">
    <property type="protein sequence ID" value="CAK0732041.1"/>
    <property type="molecule type" value="Genomic_DNA"/>
</dbReference>
<dbReference type="PANTHER" id="PTHR44329:SF214">
    <property type="entry name" value="PROTEIN KINASE DOMAIN-CONTAINING PROTEIN"/>
    <property type="match status" value="1"/>
</dbReference>
<keyword evidence="8" id="KW-0812">Transmembrane</keyword>
<keyword evidence="3 6" id="KW-0547">Nucleotide-binding</keyword>
<feature type="region of interest" description="Disordered" evidence="7">
    <location>
        <begin position="94"/>
        <end position="175"/>
    </location>
</feature>
<dbReference type="Pfam" id="PF07714">
    <property type="entry name" value="PK_Tyr_Ser-Thr"/>
    <property type="match status" value="2"/>
</dbReference>
<gene>
    <name evidence="10" type="ORF">CVIRNUC_000077</name>
</gene>
<dbReference type="AlphaFoldDB" id="A0AAV1HQE3"/>
<proteinExistence type="predicted"/>
<feature type="compositionally biased region" description="Low complexity" evidence="7">
    <location>
        <begin position="223"/>
        <end position="234"/>
    </location>
</feature>
<keyword evidence="11" id="KW-1185">Reference proteome</keyword>
<dbReference type="InterPro" id="IPR051681">
    <property type="entry name" value="Ser/Thr_Kinases-Pseudokinases"/>
</dbReference>
<keyword evidence="1" id="KW-0723">Serine/threonine-protein kinase</keyword>
<feature type="region of interest" description="Disordered" evidence="7">
    <location>
        <begin position="218"/>
        <end position="273"/>
    </location>
</feature>
<evidence type="ECO:0000256" key="3">
    <source>
        <dbReference type="ARBA" id="ARBA00022741"/>
    </source>
</evidence>
<feature type="transmembrane region" description="Helical" evidence="8">
    <location>
        <begin position="13"/>
        <end position="35"/>
    </location>
</feature>
<dbReference type="GO" id="GO:0005524">
    <property type="term" value="F:ATP binding"/>
    <property type="evidence" value="ECO:0007669"/>
    <property type="project" value="UniProtKB-UniRule"/>
</dbReference>
<dbReference type="InterPro" id="IPR011009">
    <property type="entry name" value="Kinase-like_dom_sf"/>
</dbReference>
<dbReference type="PRINTS" id="PR00109">
    <property type="entry name" value="TYRKINASE"/>
</dbReference>
<keyword evidence="4" id="KW-0418">Kinase</keyword>
<evidence type="ECO:0000313" key="10">
    <source>
        <dbReference type="EMBL" id="CAK0732041.1"/>
    </source>
</evidence>
<organism evidence="10 11">
    <name type="scientific">Coccomyxa viridis</name>
    <dbReference type="NCBI Taxonomy" id="1274662"/>
    <lineage>
        <taxon>Eukaryota</taxon>
        <taxon>Viridiplantae</taxon>
        <taxon>Chlorophyta</taxon>
        <taxon>core chlorophytes</taxon>
        <taxon>Trebouxiophyceae</taxon>
        <taxon>Trebouxiophyceae incertae sedis</taxon>
        <taxon>Coccomyxaceae</taxon>
        <taxon>Coccomyxa</taxon>
    </lineage>
</organism>
<keyword evidence="5 6" id="KW-0067">ATP-binding</keyword>
<evidence type="ECO:0000256" key="5">
    <source>
        <dbReference type="ARBA" id="ARBA00022840"/>
    </source>
</evidence>
<evidence type="ECO:0000256" key="6">
    <source>
        <dbReference type="PROSITE-ProRule" id="PRU10141"/>
    </source>
</evidence>
<dbReference type="InterPro" id="IPR001245">
    <property type="entry name" value="Ser-Thr/Tyr_kinase_cat_dom"/>
</dbReference>
<evidence type="ECO:0000256" key="8">
    <source>
        <dbReference type="SAM" id="Phobius"/>
    </source>
</evidence>
<dbReference type="GO" id="GO:0004674">
    <property type="term" value="F:protein serine/threonine kinase activity"/>
    <property type="evidence" value="ECO:0007669"/>
    <property type="project" value="UniProtKB-KW"/>
</dbReference>
<accession>A0AAV1HQE3</accession>
<evidence type="ECO:0000256" key="7">
    <source>
        <dbReference type="SAM" id="MobiDB-lite"/>
    </source>
</evidence>
<dbReference type="PANTHER" id="PTHR44329">
    <property type="entry name" value="SERINE/THREONINE-PROTEIN KINASE TNNI3K-RELATED"/>
    <property type="match status" value="1"/>
</dbReference>
<keyword evidence="8" id="KW-1133">Transmembrane helix</keyword>
<dbReference type="PROSITE" id="PS50011">
    <property type="entry name" value="PROTEIN_KINASE_DOM"/>
    <property type="match status" value="1"/>
</dbReference>
<name>A0AAV1HQE3_9CHLO</name>
<dbReference type="SMART" id="SM00220">
    <property type="entry name" value="S_TKc"/>
    <property type="match status" value="1"/>
</dbReference>
<dbReference type="InterPro" id="IPR000719">
    <property type="entry name" value="Prot_kinase_dom"/>
</dbReference>
<feature type="binding site" evidence="6">
    <location>
        <position position="350"/>
    </location>
    <ligand>
        <name>ATP</name>
        <dbReference type="ChEBI" id="CHEBI:30616"/>
    </ligand>
</feature>
<keyword evidence="8" id="KW-0472">Membrane</keyword>